<proteinExistence type="predicted"/>
<evidence type="ECO:0000313" key="3">
    <source>
        <dbReference type="EMBL" id="MCU6724873.1"/>
    </source>
</evidence>
<evidence type="ECO:0008006" key="5">
    <source>
        <dbReference type="Google" id="ProtNLM"/>
    </source>
</evidence>
<feature type="transmembrane region" description="Helical" evidence="2">
    <location>
        <begin position="73"/>
        <end position="95"/>
    </location>
</feature>
<feature type="region of interest" description="Disordered" evidence="1">
    <location>
        <begin position="1"/>
        <end position="23"/>
    </location>
</feature>
<evidence type="ECO:0000313" key="4">
    <source>
        <dbReference type="Proteomes" id="UP001652338"/>
    </source>
</evidence>
<dbReference type="RefSeq" id="WP_256296989.1">
    <property type="nucleotide sequence ID" value="NZ_JAOQKE010000004.1"/>
</dbReference>
<organism evidence="3 4">
    <name type="scientific">Muricoprocola aceti</name>
    <dbReference type="NCBI Taxonomy" id="2981772"/>
    <lineage>
        <taxon>Bacteria</taxon>
        <taxon>Bacillati</taxon>
        <taxon>Bacillota</taxon>
        <taxon>Clostridia</taxon>
        <taxon>Lachnospirales</taxon>
        <taxon>Lachnospiraceae</taxon>
        <taxon>Muricoprocola</taxon>
    </lineage>
</organism>
<name>A0ABT2SK34_9FIRM</name>
<accession>A0ABT2SK34</accession>
<protein>
    <recommendedName>
        <fullName evidence="5">Cell division protein FtsL</fullName>
    </recommendedName>
</protein>
<comment type="caution">
    <text evidence="3">The sequence shown here is derived from an EMBL/GenBank/DDBJ whole genome shotgun (WGS) entry which is preliminary data.</text>
</comment>
<evidence type="ECO:0000256" key="1">
    <source>
        <dbReference type="SAM" id="MobiDB-lite"/>
    </source>
</evidence>
<keyword evidence="2" id="KW-0472">Membrane</keyword>
<sequence>MAASERSIQSNRRTNHAPQRRSYTNTYIDGNVIRHVEAVPQRRPDRRRREQEERRQEARVMARKNRERALRMNVPYVSFLTAVSVATVFVCVNFLQLQSEGISYRNEIASLESQLTEQKLANDNAYEEALSSVNMEDVKNIAVNDLGMTYADEGQIIIYSNQDGDYIRQYTEIPTE</sequence>
<keyword evidence="2" id="KW-0812">Transmembrane</keyword>
<dbReference type="EMBL" id="JAOQKE010000004">
    <property type="protein sequence ID" value="MCU6724873.1"/>
    <property type="molecule type" value="Genomic_DNA"/>
</dbReference>
<keyword evidence="4" id="KW-1185">Reference proteome</keyword>
<dbReference type="Proteomes" id="UP001652338">
    <property type="component" value="Unassembled WGS sequence"/>
</dbReference>
<keyword evidence="2" id="KW-1133">Transmembrane helix</keyword>
<evidence type="ECO:0000256" key="2">
    <source>
        <dbReference type="SAM" id="Phobius"/>
    </source>
</evidence>
<gene>
    <name evidence="3" type="ORF">OCV47_05830</name>
</gene>
<reference evidence="3 4" key="1">
    <citation type="journal article" date="2021" name="ISME Commun">
        <title>Automated analysis of genomic sequences facilitates high-throughput and comprehensive description of bacteria.</title>
        <authorList>
            <person name="Hitch T.C.A."/>
        </authorList>
    </citation>
    <scope>NUCLEOTIDE SEQUENCE [LARGE SCALE GENOMIC DNA]</scope>
    <source>
        <strain evidence="3 4">Sanger_29</strain>
    </source>
</reference>
<feature type="compositionally biased region" description="Polar residues" evidence="1">
    <location>
        <begin position="1"/>
        <end position="12"/>
    </location>
</feature>